<proteinExistence type="predicted"/>
<evidence type="ECO:0000313" key="2">
    <source>
        <dbReference type="Proteomes" id="UP000242913"/>
    </source>
</evidence>
<reference evidence="1 2" key="1">
    <citation type="submission" date="2015-12" db="EMBL/GenBank/DDBJ databases">
        <title>Draft genome of the nematode, Onchocerca flexuosa.</title>
        <authorList>
            <person name="Mitreva M."/>
        </authorList>
    </citation>
    <scope>NUCLEOTIDE SEQUENCE [LARGE SCALE GENOMIC DNA]</scope>
    <source>
        <strain evidence="1">Red Deer</strain>
    </source>
</reference>
<accession>A0A238C2F0</accession>
<evidence type="ECO:0000313" key="1">
    <source>
        <dbReference type="EMBL" id="OZC11564.1"/>
    </source>
</evidence>
<dbReference type="AlphaFoldDB" id="A0A238C2F0"/>
<dbReference type="EMBL" id="KZ269980">
    <property type="protein sequence ID" value="OZC11564.1"/>
    <property type="molecule type" value="Genomic_DNA"/>
</dbReference>
<sequence length="179" mass="20480">MLTSKTSIPALYKKQVDLAVFLGLVRYENIETIYCLIYGIFHQQNRTKTIKYTISTIHVKTEDSGMNRTYILRRGTITCVIKQQKVFRGGGTLLFYIRQKHRIGWHCELMNVARREVQMVSEMMGKNGLKASTANRSQNTNAGWTAYTGFIQHVTETVHIILLTNPRAITCVLTDLSSF</sequence>
<dbReference type="Proteomes" id="UP000242913">
    <property type="component" value="Unassembled WGS sequence"/>
</dbReference>
<keyword evidence="2" id="KW-1185">Reference proteome</keyword>
<organism evidence="1 2">
    <name type="scientific">Onchocerca flexuosa</name>
    <dbReference type="NCBI Taxonomy" id="387005"/>
    <lineage>
        <taxon>Eukaryota</taxon>
        <taxon>Metazoa</taxon>
        <taxon>Ecdysozoa</taxon>
        <taxon>Nematoda</taxon>
        <taxon>Chromadorea</taxon>
        <taxon>Rhabditida</taxon>
        <taxon>Spirurina</taxon>
        <taxon>Spiruromorpha</taxon>
        <taxon>Filarioidea</taxon>
        <taxon>Onchocercidae</taxon>
        <taxon>Onchocerca</taxon>
    </lineage>
</organism>
<protein>
    <submittedName>
        <fullName evidence="1">Uncharacterized protein</fullName>
    </submittedName>
</protein>
<name>A0A238C2F0_9BILA</name>
<gene>
    <name evidence="1" type="ORF">X798_01422</name>
</gene>